<dbReference type="AlphaFoldDB" id="A0A7R9ZNN7"/>
<dbReference type="GO" id="GO:0005506">
    <property type="term" value="F:iron ion binding"/>
    <property type="evidence" value="ECO:0007669"/>
    <property type="project" value="InterPro"/>
</dbReference>
<dbReference type="GO" id="GO:0020037">
    <property type="term" value="F:heme binding"/>
    <property type="evidence" value="ECO:0007669"/>
    <property type="project" value="InterPro"/>
</dbReference>
<dbReference type="PANTHER" id="PTHR24291:SF50">
    <property type="entry name" value="BIFUNCTIONAL ALBAFLAVENONE MONOOXYGENASE_TERPENE SYNTHASE"/>
    <property type="match status" value="1"/>
</dbReference>
<dbReference type="SUPFAM" id="SSF48264">
    <property type="entry name" value="Cytochrome P450"/>
    <property type="match status" value="1"/>
</dbReference>
<evidence type="ECO:0000256" key="3">
    <source>
        <dbReference type="ARBA" id="ARBA00022723"/>
    </source>
</evidence>
<keyword evidence="3 7" id="KW-0479">Metal-binding</keyword>
<accession>A0A7R9ZNN7</accession>
<dbReference type="EMBL" id="HBEF01013100">
    <property type="protein sequence ID" value="CAD8336103.1"/>
    <property type="molecule type" value="Transcribed_RNA"/>
</dbReference>
<dbReference type="PRINTS" id="PR00385">
    <property type="entry name" value="P450"/>
</dbReference>
<dbReference type="Pfam" id="PF00067">
    <property type="entry name" value="p450"/>
    <property type="match status" value="1"/>
</dbReference>
<keyword evidence="5 7" id="KW-0408">Iron</keyword>
<dbReference type="InterPro" id="IPR002401">
    <property type="entry name" value="Cyt_P450_E_grp-I"/>
</dbReference>
<protein>
    <recommendedName>
        <fullName evidence="10">Cytochrome P450</fullName>
    </recommendedName>
</protein>
<evidence type="ECO:0000256" key="8">
    <source>
        <dbReference type="SAM" id="Phobius"/>
    </source>
</evidence>
<reference evidence="9" key="1">
    <citation type="submission" date="2021-01" db="EMBL/GenBank/DDBJ databases">
        <authorList>
            <person name="Corre E."/>
            <person name="Pelletier E."/>
            <person name="Niang G."/>
            <person name="Scheremetjew M."/>
            <person name="Finn R."/>
            <person name="Kale V."/>
            <person name="Holt S."/>
            <person name="Cochrane G."/>
            <person name="Meng A."/>
            <person name="Brown T."/>
            <person name="Cohen L."/>
        </authorList>
    </citation>
    <scope>NUCLEOTIDE SEQUENCE</scope>
    <source>
        <strain evidence="9">CCMP3328</strain>
    </source>
</reference>
<keyword evidence="6" id="KW-0503">Monooxygenase</keyword>
<dbReference type="InterPro" id="IPR036396">
    <property type="entry name" value="Cyt_P450_sf"/>
</dbReference>
<feature type="transmembrane region" description="Helical" evidence="8">
    <location>
        <begin position="14"/>
        <end position="34"/>
    </location>
</feature>
<keyword evidence="8" id="KW-1133">Transmembrane helix</keyword>
<dbReference type="GO" id="GO:0016705">
    <property type="term" value="F:oxidoreductase activity, acting on paired donors, with incorporation or reduction of molecular oxygen"/>
    <property type="evidence" value="ECO:0007669"/>
    <property type="project" value="InterPro"/>
</dbReference>
<dbReference type="PRINTS" id="PR00463">
    <property type="entry name" value="EP450I"/>
</dbReference>
<dbReference type="InterPro" id="IPR001128">
    <property type="entry name" value="Cyt_P450"/>
</dbReference>
<gene>
    <name evidence="9" type="ORF">CAUS1442_LOCUS8231</name>
</gene>
<organism evidence="9">
    <name type="scientific">Craspedostauros australis</name>
    <dbReference type="NCBI Taxonomy" id="1486917"/>
    <lineage>
        <taxon>Eukaryota</taxon>
        <taxon>Sar</taxon>
        <taxon>Stramenopiles</taxon>
        <taxon>Ochrophyta</taxon>
        <taxon>Bacillariophyta</taxon>
        <taxon>Bacillariophyceae</taxon>
        <taxon>Bacillariophycidae</taxon>
        <taxon>Naviculales</taxon>
        <taxon>Naviculaceae</taxon>
        <taxon>Craspedostauros</taxon>
    </lineage>
</organism>
<keyword evidence="4" id="KW-0560">Oxidoreductase</keyword>
<dbReference type="Gene3D" id="1.10.630.10">
    <property type="entry name" value="Cytochrome P450"/>
    <property type="match status" value="1"/>
</dbReference>
<comment type="similarity">
    <text evidence="1">Belongs to the cytochrome P450 family.</text>
</comment>
<evidence type="ECO:0000256" key="1">
    <source>
        <dbReference type="ARBA" id="ARBA00010617"/>
    </source>
</evidence>
<evidence type="ECO:0000256" key="4">
    <source>
        <dbReference type="ARBA" id="ARBA00023002"/>
    </source>
</evidence>
<evidence type="ECO:0000256" key="2">
    <source>
        <dbReference type="ARBA" id="ARBA00022617"/>
    </source>
</evidence>
<dbReference type="GO" id="GO:0004497">
    <property type="term" value="F:monooxygenase activity"/>
    <property type="evidence" value="ECO:0007669"/>
    <property type="project" value="UniProtKB-KW"/>
</dbReference>
<dbReference type="InterPro" id="IPR050196">
    <property type="entry name" value="Cytochrome_P450_Monoox"/>
</dbReference>
<evidence type="ECO:0000256" key="7">
    <source>
        <dbReference type="PIRSR" id="PIRSR602401-1"/>
    </source>
</evidence>
<feature type="binding site" description="axial binding residue" evidence="7">
    <location>
        <position position="433"/>
    </location>
    <ligand>
        <name>heme</name>
        <dbReference type="ChEBI" id="CHEBI:30413"/>
    </ligand>
    <ligandPart>
        <name>Fe</name>
        <dbReference type="ChEBI" id="CHEBI:18248"/>
    </ligandPart>
</feature>
<evidence type="ECO:0000256" key="6">
    <source>
        <dbReference type="ARBA" id="ARBA00023033"/>
    </source>
</evidence>
<dbReference type="PANTHER" id="PTHR24291">
    <property type="entry name" value="CYTOCHROME P450 FAMILY 4"/>
    <property type="match status" value="1"/>
</dbReference>
<evidence type="ECO:0000313" key="9">
    <source>
        <dbReference type="EMBL" id="CAD8336103.1"/>
    </source>
</evidence>
<proteinExistence type="inferred from homology"/>
<keyword evidence="8" id="KW-0472">Membrane</keyword>
<evidence type="ECO:0000256" key="5">
    <source>
        <dbReference type="ARBA" id="ARBA00023004"/>
    </source>
</evidence>
<evidence type="ECO:0008006" key="10">
    <source>
        <dbReference type="Google" id="ProtNLM"/>
    </source>
</evidence>
<keyword evidence="8" id="KW-0812">Transmembrane</keyword>
<name>A0A7R9ZNN7_9STRA</name>
<keyword evidence="2 7" id="KW-0349">Heme</keyword>
<comment type="cofactor">
    <cofactor evidence="7">
        <name>heme</name>
        <dbReference type="ChEBI" id="CHEBI:30413"/>
    </cofactor>
</comment>
<dbReference type="CDD" id="cd00302">
    <property type="entry name" value="cytochrome_P450"/>
    <property type="match status" value="1"/>
</dbReference>
<sequence>MVDFDYAAALSDNIATLILLLLALVAGWVVFTLNKPPAKDAPVKVPIGIIESMNRLVASEAPWWHLQLRESLGSSIFQHNIPAPGGMYVICSAKDQREVLLDTTSDKPLHLYSSFDSIVGHKHIFTRSTTDPLLKEAKKSIVHAFSSSEIKRMNAICTKCIKEWEADFLEKIADTDATFDPSIELPKVVFKSIVEAAFEYEATPEDFELFTSNFDIAVREIAFRQAVNPLRKLFSFMIPKVWEARKCCSVMQNFAKKVLEAYRNNPNKSECNTLIKIVETKLNHFSEQHKTAELLSLIVAGFDSTGYTLANTLVLLAKHPEEMKRLQQSLLQDDPAQSNDHLKRVITESQRVIPVGAMGSVRLINRDFILFDELSNRKVKVPKGAAVFLPQITSHRDEMVFKDAEQFKPDRWENPTKEMVQSFIPFAVGKRTCPGQSLANAELFSVLSSILSKYEFELVAEGKLDFFMTMKYVDTKLRVKRVKA</sequence>